<feature type="domain" description="Reverse transcriptase" evidence="2">
    <location>
        <begin position="1163"/>
        <end position="1429"/>
    </location>
</feature>
<dbReference type="Gene3D" id="3.30.420.10">
    <property type="entry name" value="Ribonuclease H-like superfamily/Ribonuclease H"/>
    <property type="match status" value="1"/>
</dbReference>
<dbReference type="SUPFAM" id="SSF53098">
    <property type="entry name" value="Ribonuclease H-like"/>
    <property type="match status" value="1"/>
</dbReference>
<dbReference type="PANTHER" id="PTHR33481:SF1">
    <property type="entry name" value="ENDONUCLEASE_EXONUCLEASE_PHOSPHATASE DOMAIN-CONTAINING PROTEIN-RELATED"/>
    <property type="match status" value="1"/>
</dbReference>
<feature type="transmembrane region" description="Helical" evidence="1">
    <location>
        <begin position="591"/>
        <end position="614"/>
    </location>
</feature>
<evidence type="ECO:0000313" key="4">
    <source>
        <dbReference type="Proteomes" id="UP000467700"/>
    </source>
</evidence>
<reference evidence="3 4" key="1">
    <citation type="submission" date="2020-01" db="EMBL/GenBank/DDBJ databases">
        <authorList>
            <person name="Gupta K D."/>
        </authorList>
    </citation>
    <scope>NUCLEOTIDE SEQUENCE [LARGE SCALE GENOMIC DNA]</scope>
</reference>
<feature type="domain" description="Reverse transcriptase" evidence="2">
    <location>
        <begin position="230"/>
        <end position="512"/>
    </location>
</feature>
<keyword evidence="1" id="KW-0472">Membrane</keyword>
<dbReference type="PROSITE" id="PS50878">
    <property type="entry name" value="RT_POL"/>
    <property type="match status" value="2"/>
</dbReference>
<dbReference type="InterPro" id="IPR036691">
    <property type="entry name" value="Endo/exonu/phosph_ase_sf"/>
</dbReference>
<dbReference type="Proteomes" id="UP000467700">
    <property type="component" value="Unassembled WGS sequence"/>
</dbReference>
<evidence type="ECO:0000259" key="2">
    <source>
        <dbReference type="PROSITE" id="PS50878"/>
    </source>
</evidence>
<feature type="transmembrane region" description="Helical" evidence="1">
    <location>
        <begin position="553"/>
        <end position="571"/>
    </location>
</feature>
<dbReference type="InterPro" id="IPR012337">
    <property type="entry name" value="RNaseH-like_sf"/>
</dbReference>
<organism evidence="3 4">
    <name type="scientific">Cyclocybe aegerita</name>
    <name type="common">Black poplar mushroom</name>
    <name type="synonym">Agrocybe aegerita</name>
    <dbReference type="NCBI Taxonomy" id="1973307"/>
    <lineage>
        <taxon>Eukaryota</taxon>
        <taxon>Fungi</taxon>
        <taxon>Dikarya</taxon>
        <taxon>Basidiomycota</taxon>
        <taxon>Agaricomycotina</taxon>
        <taxon>Agaricomycetes</taxon>
        <taxon>Agaricomycetidae</taxon>
        <taxon>Agaricales</taxon>
        <taxon>Agaricineae</taxon>
        <taxon>Bolbitiaceae</taxon>
        <taxon>Cyclocybe</taxon>
    </lineage>
</organism>
<dbReference type="InterPro" id="IPR036397">
    <property type="entry name" value="RNaseH_sf"/>
</dbReference>
<dbReference type="Pfam" id="PF00078">
    <property type="entry name" value="RVT_1"/>
    <property type="match status" value="2"/>
</dbReference>
<gene>
    <name evidence="3" type="ORF">AAE3_LOCUS10351</name>
</gene>
<dbReference type="GO" id="GO:0003676">
    <property type="term" value="F:nucleic acid binding"/>
    <property type="evidence" value="ECO:0007669"/>
    <property type="project" value="InterPro"/>
</dbReference>
<evidence type="ECO:0000256" key="1">
    <source>
        <dbReference type="SAM" id="Phobius"/>
    </source>
</evidence>
<dbReference type="PANTHER" id="PTHR33481">
    <property type="entry name" value="REVERSE TRANSCRIPTASE"/>
    <property type="match status" value="1"/>
</dbReference>
<accession>A0A8S0VZ88</accession>
<dbReference type="Gene3D" id="3.60.10.10">
    <property type="entry name" value="Endonuclease/exonuclease/phosphatase"/>
    <property type="match status" value="1"/>
</dbReference>
<dbReference type="EMBL" id="CACVBS010000066">
    <property type="protein sequence ID" value="CAA7268114.1"/>
    <property type="molecule type" value="Genomic_DNA"/>
</dbReference>
<sequence>MEGDEVIGAPKHPDWLQMVRIKEGEVPCMIAYVSTRLSRYRPAMRRDIVDHRDILVLSLFSGAIEHLAARVHSLPPFIYMAGDFNCVSTTWDDYEHGESSTAISLRDTASQIGLEWARPSNHGPTRISPNPNQRSNVLEHELQGPSDHVPICTDLDIGPELPGSGRRTIKPGSEAEKSFISDILRDLAAIPVAAPATKEGVEALADAIATAFSDAWLAHSTESKPTKHSKSWWTEECSETFGESLSVIVPKPNKPSYSVPKAFRPIVLLITFGKLIKKMIANRIQFDAVKHDIFHPNQLGGICQRSTEDAGLILTHLVRAGWVKGLQTSPLAFDITQFFPSINHEMFMAVLRKQGFSPVLVEFFASYLIGRSTVYCWKTFQSDSRSADVGVRQGSALLPVISGLFIAPVMKLFYIKAAPLNTTLLSFVDDGTILAQSKQLDDNNVGLHKAYKIIYLLFVAFTLVLEHDKTKLFHFSRRRDAYNPSLDLGYAPHTGATPLKPKTYWRYLGFYFDRGLTFHEHVRYYTTKAFTTVQAMRMLGNSTRGLSPKQRRLLYRSCVVPIATYGYRLWYFDGARNKGAMNQLKRMQRKAALWITGAFCTSPTGGLEALAGLIPVHLMLKKLATHAVYRVATLSDTHPLRSVMGEGLLKRAAPHARSAALMTPAMRGKVKSTVMEVDERVHTLTESFEPFAPEARPGDRLLDHYADRLHFDERDPGQDRRPYLDELIARARADPLTVLAATDGSVPQSNQYQAASAAIIYKGHRELERTRYVSGRVTAPDAELNAISCAVRLAVKQANCQHIMVFTDSMGSAHRAVDPGVHSGQAFSLSVCRALQEWFEADDLRRITFVYVPSVCGGISMVKHTNALRSRAAHSVLDSWSSTFQDPTYRGSEFLELQQPDGRPLQPSYLNGGPWLSTFGHSITEFARVCRCITGHAPIGAYYRRFKINEPHGCTCGAALQSRQHIRSYTVFPVLGYCIVYEVQPYSVWLQPGPLGCRIIVVGGVVPPFGGFMLSRSLADYNKFKKACKDAKRDFFDERIAEIATSRKRPWDLMEWVKQRKLPPCEAIRNGDQPCHDMDDLWDALHGTYNLASGREYDASVLDELPDEPVREWADFSEHELLSALKGCSNSSAPGPDHVTWVHLKELLKDKHVLALFIVLANACLRVGHWPRIFKESLSVIVPKPNKPSYAVPKAFRPIVLLITFGKLIEKMIANRIQFDAVKHDIFHPNQLGGIRQRSTEDAGLILTHLVRAGWVKGLQTSALAFDIAQFFPSINHEMFMAVLRKQGFSPVLVEFFASYLVGRSTVYCWNTFQSDSRSADVGVGQGSALLPVISGLFIAPVMKLFYIKAAPLNMTLLSFVDDGTILAQSKQLDDNNVGLRKAYKIIYLLFVAFALVLEHDKTELFHFSHTGTTPLKPKTYWRYLGFYFDRGLTFQEHIRYYATKAFTTVQAMRMLGNSTRGLSPKQRRLLYRSCVVPIATYGYRLCEKLLYGSLGAFRTSPTGGLEALAGLIPVHLMLKKLATRAVYRVATLSDTHPLRSMLGEGLLKQAAPHAHSVALMTPAMRGKVLCGGISMVKHTNALRSRAAHSVLDSWSSTFQDPTYRGSEFLELQQPDGRPLQPSYLNGGPWLSTFGHSITEFARVCRCITGHAPIGAYYRRFKINEPHGCTCGAALQSRQHILFRCRDRYSVHYPCFLGDIASFMKYNPTAFGFNRDPSGVG</sequence>
<keyword evidence="4" id="KW-1185">Reference proteome</keyword>
<keyword evidence="1" id="KW-0812">Transmembrane</keyword>
<protein>
    <recommendedName>
        <fullName evidence="2">Reverse transcriptase domain-containing protein</fullName>
    </recommendedName>
</protein>
<dbReference type="OrthoDB" id="412006at2759"/>
<evidence type="ECO:0000313" key="3">
    <source>
        <dbReference type="EMBL" id="CAA7268114.1"/>
    </source>
</evidence>
<dbReference type="SUPFAM" id="SSF56219">
    <property type="entry name" value="DNase I-like"/>
    <property type="match status" value="1"/>
</dbReference>
<proteinExistence type="predicted"/>
<name>A0A8S0VZ88_CYCAE</name>
<dbReference type="InterPro" id="IPR000477">
    <property type="entry name" value="RT_dom"/>
</dbReference>
<comment type="caution">
    <text evidence="3">The sequence shown here is derived from an EMBL/GenBank/DDBJ whole genome shotgun (WGS) entry which is preliminary data.</text>
</comment>
<keyword evidence="1" id="KW-1133">Transmembrane helix</keyword>